<evidence type="ECO:0000256" key="9">
    <source>
        <dbReference type="ARBA" id="ARBA00022960"/>
    </source>
</evidence>
<keyword evidence="6" id="KW-0645">Protease</keyword>
<keyword evidence="13" id="KW-0961">Cell wall biogenesis/degradation</keyword>
<dbReference type="AlphaFoldDB" id="A0A968GDR3"/>
<dbReference type="EMBL" id="JAATLM010000001">
    <property type="protein sequence ID" value="NIZ68741.1"/>
    <property type="molecule type" value="Genomic_DNA"/>
</dbReference>
<comment type="caution">
    <text evidence="17">The sequence shown here is derived from an EMBL/GenBank/DDBJ whole genome shotgun (WGS) entry which is preliminary data.</text>
</comment>
<dbReference type="SUPFAM" id="SSF56601">
    <property type="entry name" value="beta-lactamase/transpeptidase-like"/>
    <property type="match status" value="1"/>
</dbReference>
<evidence type="ECO:0000256" key="2">
    <source>
        <dbReference type="ARBA" id="ARBA00004236"/>
    </source>
</evidence>
<dbReference type="InterPro" id="IPR050515">
    <property type="entry name" value="Beta-lactam/transpept"/>
</dbReference>
<dbReference type="InterPro" id="IPR012338">
    <property type="entry name" value="Beta-lactam/transpept-like"/>
</dbReference>
<dbReference type="InterPro" id="IPR001460">
    <property type="entry name" value="PCN-bd_Tpept"/>
</dbReference>
<evidence type="ECO:0000256" key="7">
    <source>
        <dbReference type="ARBA" id="ARBA00022692"/>
    </source>
</evidence>
<dbReference type="InterPro" id="IPR036138">
    <property type="entry name" value="PBP_dimer_sf"/>
</dbReference>
<evidence type="ECO:0000259" key="16">
    <source>
        <dbReference type="Pfam" id="PF03717"/>
    </source>
</evidence>
<keyword evidence="18" id="KW-1185">Reference proteome</keyword>
<name>A0A968GDR3_9SPIO</name>
<dbReference type="GO" id="GO:0006508">
    <property type="term" value="P:proteolysis"/>
    <property type="evidence" value="ECO:0007669"/>
    <property type="project" value="UniProtKB-KW"/>
</dbReference>
<dbReference type="NCBIfam" id="TIGR03423">
    <property type="entry name" value="pbp2_mrdA"/>
    <property type="match status" value="1"/>
</dbReference>
<keyword evidence="10" id="KW-0573">Peptidoglycan synthesis</keyword>
<keyword evidence="11 14" id="KW-1133">Transmembrane helix</keyword>
<keyword evidence="5 17" id="KW-0121">Carboxypeptidase</keyword>
<comment type="subcellular location">
    <subcellularLocation>
        <location evidence="2">Cell membrane</location>
    </subcellularLocation>
    <subcellularLocation>
        <location evidence="1">Membrane</location>
        <topology evidence="1">Single-pass membrane protein</topology>
    </subcellularLocation>
</comment>
<dbReference type="EC" id="3.4.16.4" evidence="17"/>
<evidence type="ECO:0000256" key="8">
    <source>
        <dbReference type="ARBA" id="ARBA00022801"/>
    </source>
</evidence>
<feature type="domain" description="Penicillin-binding protein dimerisation" evidence="16">
    <location>
        <begin position="54"/>
        <end position="227"/>
    </location>
</feature>
<dbReference type="PANTHER" id="PTHR30627">
    <property type="entry name" value="PEPTIDOGLYCAN D,D-TRANSPEPTIDASE"/>
    <property type="match status" value="1"/>
</dbReference>
<dbReference type="SUPFAM" id="SSF56519">
    <property type="entry name" value="Penicillin binding protein dimerisation domain"/>
    <property type="match status" value="1"/>
</dbReference>
<feature type="domain" description="Penicillin-binding protein transpeptidase" evidence="15">
    <location>
        <begin position="261"/>
        <end position="578"/>
    </location>
</feature>
<keyword evidence="8 17" id="KW-0378">Hydrolase</keyword>
<gene>
    <name evidence="17" type="primary">mrdA</name>
    <name evidence="17" type="ORF">HCT48_00695</name>
</gene>
<dbReference type="GO" id="GO:0005886">
    <property type="term" value="C:plasma membrane"/>
    <property type="evidence" value="ECO:0007669"/>
    <property type="project" value="UniProtKB-SubCell"/>
</dbReference>
<dbReference type="InterPro" id="IPR017790">
    <property type="entry name" value="Penicillin-binding_protein_2"/>
</dbReference>
<keyword evidence="12 14" id="KW-0472">Membrane</keyword>
<keyword evidence="9" id="KW-0133">Cell shape</keyword>
<keyword evidence="4" id="KW-0997">Cell inner membrane</keyword>
<evidence type="ECO:0000256" key="6">
    <source>
        <dbReference type="ARBA" id="ARBA00022670"/>
    </source>
</evidence>
<dbReference type="Gene3D" id="3.30.1390.30">
    <property type="entry name" value="Penicillin-binding protein 2a, domain 3"/>
    <property type="match status" value="1"/>
</dbReference>
<reference evidence="17" key="1">
    <citation type="submission" date="2020-03" db="EMBL/GenBank/DDBJ databases">
        <title>Spirochaetal bacteria isolated from arthropods constitute a novel genus Entomospira genus novum within the order Spirochaetales.</title>
        <authorList>
            <person name="Grana-Miraglia L."/>
            <person name="Sikutova S."/>
            <person name="Fingerle V."/>
            <person name="Sing A."/>
            <person name="Castillo-Ramirez S."/>
            <person name="Margos G."/>
            <person name="Rudolf I."/>
        </authorList>
    </citation>
    <scope>NUCLEOTIDE SEQUENCE</scope>
    <source>
        <strain evidence="17">BR149</strain>
    </source>
</reference>
<dbReference type="Gene3D" id="3.40.710.10">
    <property type="entry name" value="DD-peptidase/beta-lactamase superfamily"/>
    <property type="match status" value="1"/>
</dbReference>
<evidence type="ECO:0000313" key="18">
    <source>
        <dbReference type="Proteomes" id="UP000778951"/>
    </source>
</evidence>
<dbReference type="GO" id="GO:0009252">
    <property type="term" value="P:peptidoglycan biosynthetic process"/>
    <property type="evidence" value="ECO:0007669"/>
    <property type="project" value="UniProtKB-KW"/>
</dbReference>
<keyword evidence="3" id="KW-1003">Cell membrane</keyword>
<proteinExistence type="predicted"/>
<dbReference type="GO" id="GO:0008658">
    <property type="term" value="F:penicillin binding"/>
    <property type="evidence" value="ECO:0007669"/>
    <property type="project" value="InterPro"/>
</dbReference>
<dbReference type="Pfam" id="PF00905">
    <property type="entry name" value="Transpeptidase"/>
    <property type="match status" value="1"/>
</dbReference>
<evidence type="ECO:0000259" key="15">
    <source>
        <dbReference type="Pfam" id="PF00905"/>
    </source>
</evidence>
<dbReference type="PANTHER" id="PTHR30627:SF2">
    <property type="entry name" value="PEPTIDOGLYCAN D,D-TRANSPEPTIDASE MRDA"/>
    <property type="match status" value="1"/>
</dbReference>
<accession>A0A968GDR3</accession>
<evidence type="ECO:0000256" key="12">
    <source>
        <dbReference type="ARBA" id="ARBA00023136"/>
    </source>
</evidence>
<sequence>MEDKFLSKERIFALMALVVILLSIFMLRVFHLQIKRGNKFSEVSETISTSSRLIPPRRGFIYDRNGVPLVFHENFFTLKVIPAEVGGELELQQLKERLAYRLNVSPAFLNRRLPDTLYRSYDPVLIREDVDFTQIAYFAENKESFPGLIWEAQAKRIYSEEAGIAHILGYVAEISEDELQILYNEGYRRGDKIGKTGVEKSYDKFLRGTAGRQFFMVDARGRPVRELEEERKLPQNGSDIYLTIDMRVQKLAYDAMAGRRGSVVVLKPATGEILAMVSNPVFNANTFSESGERGFAAQISNPNFPFINRAISAVYPPASTFKIVTHATIIEKTNVSPDFRVHCSGFLTLGNMRFNDHPHHKGGMQNLREALGNSCNVYFWTIARDYLGKDSRGNHDPAMISEVARDFGLGASTDIDLPNEKSGMVPDKAWKEDIFNSAWVGGDTLNMAIGQGFLQVTPLQVANVGAMVANTGVIYKPRIVKRIHNEESGFSDEHRPHVLHEASISSQTWQRLAEDMRWVVTDGTGRLLTRVVTAAGKTGTGETGIAGHYHDWFVAYAPYQTDDPTERIVVVVQIEANDNYEWWSTKITDLIIQGYFAEQDYHDVLRTLRPWYMNWRAITGDSYVMPSRPLPATAEVLAQLEGA</sequence>
<protein>
    <submittedName>
        <fullName evidence="17">Penicillin-binding protein 2</fullName>
        <ecNumber evidence="17">3.4.16.4</ecNumber>
    </submittedName>
</protein>
<evidence type="ECO:0000256" key="11">
    <source>
        <dbReference type="ARBA" id="ARBA00022989"/>
    </source>
</evidence>
<dbReference type="GO" id="GO:0009002">
    <property type="term" value="F:serine-type D-Ala-D-Ala carboxypeptidase activity"/>
    <property type="evidence" value="ECO:0007669"/>
    <property type="project" value="UniProtKB-EC"/>
</dbReference>
<dbReference type="GO" id="GO:0071555">
    <property type="term" value="P:cell wall organization"/>
    <property type="evidence" value="ECO:0007669"/>
    <property type="project" value="UniProtKB-KW"/>
</dbReference>
<dbReference type="Gene3D" id="3.90.1310.10">
    <property type="entry name" value="Penicillin-binding protein 2a (Domain 2)"/>
    <property type="match status" value="1"/>
</dbReference>
<dbReference type="Pfam" id="PF03717">
    <property type="entry name" value="PBP_dimer"/>
    <property type="match status" value="1"/>
</dbReference>
<evidence type="ECO:0000256" key="14">
    <source>
        <dbReference type="SAM" id="Phobius"/>
    </source>
</evidence>
<dbReference type="GO" id="GO:0008360">
    <property type="term" value="P:regulation of cell shape"/>
    <property type="evidence" value="ECO:0007669"/>
    <property type="project" value="UniProtKB-KW"/>
</dbReference>
<evidence type="ECO:0000313" key="17">
    <source>
        <dbReference type="EMBL" id="NIZ68741.1"/>
    </source>
</evidence>
<keyword evidence="7 14" id="KW-0812">Transmembrane</keyword>
<evidence type="ECO:0000256" key="5">
    <source>
        <dbReference type="ARBA" id="ARBA00022645"/>
    </source>
</evidence>
<evidence type="ECO:0000256" key="1">
    <source>
        <dbReference type="ARBA" id="ARBA00004167"/>
    </source>
</evidence>
<evidence type="ECO:0000256" key="4">
    <source>
        <dbReference type="ARBA" id="ARBA00022519"/>
    </source>
</evidence>
<evidence type="ECO:0000256" key="3">
    <source>
        <dbReference type="ARBA" id="ARBA00022475"/>
    </source>
</evidence>
<dbReference type="Proteomes" id="UP000778951">
    <property type="component" value="Unassembled WGS sequence"/>
</dbReference>
<evidence type="ECO:0000256" key="10">
    <source>
        <dbReference type="ARBA" id="ARBA00022984"/>
    </source>
</evidence>
<evidence type="ECO:0000256" key="13">
    <source>
        <dbReference type="ARBA" id="ARBA00023316"/>
    </source>
</evidence>
<dbReference type="GO" id="GO:0071972">
    <property type="term" value="F:peptidoglycan L,D-transpeptidase activity"/>
    <property type="evidence" value="ECO:0007669"/>
    <property type="project" value="TreeGrafter"/>
</dbReference>
<dbReference type="RefSeq" id="WP_167694860.1">
    <property type="nucleotide sequence ID" value="NZ_CP118181.1"/>
</dbReference>
<organism evidence="17 18">
    <name type="scientific">Entomospira culicis</name>
    <dbReference type="NCBI Taxonomy" id="2719989"/>
    <lineage>
        <taxon>Bacteria</taxon>
        <taxon>Pseudomonadati</taxon>
        <taxon>Spirochaetota</taxon>
        <taxon>Spirochaetia</taxon>
        <taxon>Spirochaetales</taxon>
        <taxon>Spirochaetaceae</taxon>
        <taxon>Entomospira</taxon>
    </lineage>
</organism>
<dbReference type="InterPro" id="IPR005311">
    <property type="entry name" value="PBP_dimer"/>
</dbReference>
<feature type="transmembrane region" description="Helical" evidence="14">
    <location>
        <begin position="12"/>
        <end position="30"/>
    </location>
</feature>